<accession>A0AAW2KHS0</accession>
<dbReference type="EMBL" id="JACGWJ010000028">
    <property type="protein sequence ID" value="KAL0305814.1"/>
    <property type="molecule type" value="Genomic_DNA"/>
</dbReference>
<comment type="caution">
    <text evidence="2">The sequence shown here is derived from an EMBL/GenBank/DDBJ whole genome shotgun (WGS) entry which is preliminary data.</text>
</comment>
<gene>
    <name evidence="2" type="ORF">Sradi_5998700</name>
</gene>
<evidence type="ECO:0000313" key="2">
    <source>
        <dbReference type="EMBL" id="KAL0305814.1"/>
    </source>
</evidence>
<evidence type="ECO:0000256" key="1">
    <source>
        <dbReference type="SAM" id="SignalP"/>
    </source>
</evidence>
<dbReference type="AlphaFoldDB" id="A0AAW2KHS0"/>
<feature type="chain" id="PRO_5043621124" evidence="1">
    <location>
        <begin position="29"/>
        <end position="97"/>
    </location>
</feature>
<name>A0AAW2KHS0_SESRA</name>
<sequence>MRCLKMKTCNICFVYLAWVGMDMVMVHASFNINENNYAYPAYTPMTPSTFGFDVDRTRPSGKAVVGWLKLKAALRWGIFIRKKAAERRAQIVELDDF</sequence>
<reference evidence="2" key="1">
    <citation type="submission" date="2020-06" db="EMBL/GenBank/DDBJ databases">
        <authorList>
            <person name="Li T."/>
            <person name="Hu X."/>
            <person name="Zhang T."/>
            <person name="Song X."/>
            <person name="Zhang H."/>
            <person name="Dai N."/>
            <person name="Sheng W."/>
            <person name="Hou X."/>
            <person name="Wei L."/>
        </authorList>
    </citation>
    <scope>NUCLEOTIDE SEQUENCE</scope>
    <source>
        <strain evidence="2">G02</strain>
        <tissue evidence="2">Leaf</tissue>
    </source>
</reference>
<organism evidence="2">
    <name type="scientific">Sesamum radiatum</name>
    <name type="common">Black benniseed</name>
    <dbReference type="NCBI Taxonomy" id="300843"/>
    <lineage>
        <taxon>Eukaryota</taxon>
        <taxon>Viridiplantae</taxon>
        <taxon>Streptophyta</taxon>
        <taxon>Embryophyta</taxon>
        <taxon>Tracheophyta</taxon>
        <taxon>Spermatophyta</taxon>
        <taxon>Magnoliopsida</taxon>
        <taxon>eudicotyledons</taxon>
        <taxon>Gunneridae</taxon>
        <taxon>Pentapetalae</taxon>
        <taxon>asterids</taxon>
        <taxon>lamiids</taxon>
        <taxon>Lamiales</taxon>
        <taxon>Pedaliaceae</taxon>
        <taxon>Sesamum</taxon>
    </lineage>
</organism>
<proteinExistence type="predicted"/>
<protein>
    <submittedName>
        <fullName evidence="2">Calmodulin-binding protein 60 B</fullName>
    </submittedName>
</protein>
<keyword evidence="1" id="KW-0732">Signal</keyword>
<feature type="signal peptide" evidence="1">
    <location>
        <begin position="1"/>
        <end position="28"/>
    </location>
</feature>
<reference evidence="2" key="2">
    <citation type="journal article" date="2024" name="Plant">
        <title>Genomic evolution and insights into agronomic trait innovations of Sesamum species.</title>
        <authorList>
            <person name="Miao H."/>
            <person name="Wang L."/>
            <person name="Qu L."/>
            <person name="Liu H."/>
            <person name="Sun Y."/>
            <person name="Le M."/>
            <person name="Wang Q."/>
            <person name="Wei S."/>
            <person name="Zheng Y."/>
            <person name="Lin W."/>
            <person name="Duan Y."/>
            <person name="Cao H."/>
            <person name="Xiong S."/>
            <person name="Wang X."/>
            <person name="Wei L."/>
            <person name="Li C."/>
            <person name="Ma Q."/>
            <person name="Ju M."/>
            <person name="Zhao R."/>
            <person name="Li G."/>
            <person name="Mu C."/>
            <person name="Tian Q."/>
            <person name="Mei H."/>
            <person name="Zhang T."/>
            <person name="Gao T."/>
            <person name="Zhang H."/>
        </authorList>
    </citation>
    <scope>NUCLEOTIDE SEQUENCE</scope>
    <source>
        <strain evidence="2">G02</strain>
    </source>
</reference>